<evidence type="ECO:0000256" key="1">
    <source>
        <dbReference type="SAM" id="Phobius"/>
    </source>
</evidence>
<organism evidence="2 3">
    <name type="scientific">Amycolatopsis rhizosphaerae</name>
    <dbReference type="NCBI Taxonomy" id="2053003"/>
    <lineage>
        <taxon>Bacteria</taxon>
        <taxon>Bacillati</taxon>
        <taxon>Actinomycetota</taxon>
        <taxon>Actinomycetes</taxon>
        <taxon>Pseudonocardiales</taxon>
        <taxon>Pseudonocardiaceae</taxon>
        <taxon>Amycolatopsis</taxon>
    </lineage>
</organism>
<keyword evidence="3" id="KW-1185">Reference proteome</keyword>
<dbReference type="AlphaFoldDB" id="A0A558DJF2"/>
<keyword evidence="1" id="KW-0812">Transmembrane</keyword>
<proteinExistence type="predicted"/>
<reference evidence="2 3" key="1">
    <citation type="submission" date="2019-07" db="EMBL/GenBank/DDBJ databases">
        <authorList>
            <person name="Duangmal K."/>
            <person name="Teo W.F.A."/>
        </authorList>
    </citation>
    <scope>NUCLEOTIDE SEQUENCE [LARGE SCALE GENOMIC DNA]</scope>
    <source>
        <strain evidence="2 3">TBRC 6029</strain>
    </source>
</reference>
<dbReference type="EMBL" id="VJWX01000017">
    <property type="protein sequence ID" value="TVT61149.1"/>
    <property type="molecule type" value="Genomic_DNA"/>
</dbReference>
<keyword evidence="1" id="KW-1133">Transmembrane helix</keyword>
<feature type="transmembrane region" description="Helical" evidence="1">
    <location>
        <begin position="173"/>
        <end position="194"/>
    </location>
</feature>
<accession>A0A558DJF2</accession>
<feature type="transmembrane region" description="Helical" evidence="1">
    <location>
        <begin position="215"/>
        <end position="237"/>
    </location>
</feature>
<feature type="transmembrane region" description="Helical" evidence="1">
    <location>
        <begin position="128"/>
        <end position="153"/>
    </location>
</feature>
<keyword evidence="1" id="KW-0472">Membrane</keyword>
<dbReference type="Proteomes" id="UP000320011">
    <property type="component" value="Unassembled WGS sequence"/>
</dbReference>
<gene>
    <name evidence="2" type="ORF">FNH05_03480</name>
</gene>
<comment type="caution">
    <text evidence="2">The sequence shown here is derived from an EMBL/GenBank/DDBJ whole genome shotgun (WGS) entry which is preliminary data.</text>
</comment>
<name>A0A558DJF2_9PSEU</name>
<feature type="transmembrane region" description="Helical" evidence="1">
    <location>
        <begin position="83"/>
        <end position="107"/>
    </location>
</feature>
<dbReference type="RefSeq" id="WP_144585795.1">
    <property type="nucleotide sequence ID" value="NZ_VJWX01000017.1"/>
</dbReference>
<protein>
    <submittedName>
        <fullName evidence="2">Uncharacterized protein</fullName>
    </submittedName>
</protein>
<feature type="transmembrane region" description="Helical" evidence="1">
    <location>
        <begin position="243"/>
        <end position="262"/>
    </location>
</feature>
<feature type="transmembrane region" description="Helical" evidence="1">
    <location>
        <begin position="37"/>
        <end position="58"/>
    </location>
</feature>
<sequence length="296" mass="32088">MSTPAETPAPAEGKRPARGLCDLLFLRPLKLFRRNPGIVVVVAVLVPFNLLTPGQGVLTEVFTPGWLFDGAPGLIGPLLRPPVLAGAVLLYLAKNVVSAAVAQEMMLIFRNGRARLWEAVRALRPGSVVWLTVVECCTYAVFALAALLAYLPALLAWRAWRVDLTVPLLVVGVLVYPVFYAVTSTTAMMCVLPASARERLRVLRHLTRTRVFWPLYGYYAVRIVVEVLLLGIGPLVLLDLVHSKILASAAIALGVLLPFLLLRGASYALTLELLKADVAIGSVFADHLARGGLARR</sequence>
<evidence type="ECO:0000313" key="2">
    <source>
        <dbReference type="EMBL" id="TVT61149.1"/>
    </source>
</evidence>
<reference evidence="2 3" key="2">
    <citation type="submission" date="2019-08" db="EMBL/GenBank/DDBJ databases">
        <title>Amycolatopsis acidicola sp. nov., isolated from peat swamp forest soil.</title>
        <authorList>
            <person name="Srisuk N."/>
        </authorList>
    </citation>
    <scope>NUCLEOTIDE SEQUENCE [LARGE SCALE GENOMIC DNA]</scope>
    <source>
        <strain evidence="2 3">TBRC 6029</strain>
    </source>
</reference>
<evidence type="ECO:0000313" key="3">
    <source>
        <dbReference type="Proteomes" id="UP000320011"/>
    </source>
</evidence>